<keyword evidence="2" id="KW-1185">Reference proteome</keyword>
<dbReference type="EMBL" id="JAMZMK010007946">
    <property type="protein sequence ID" value="KAI7742623.1"/>
    <property type="molecule type" value="Genomic_DNA"/>
</dbReference>
<feature type="non-terminal residue" evidence="1">
    <location>
        <position position="1"/>
    </location>
</feature>
<dbReference type="PANTHER" id="PTHR14140:SF27">
    <property type="entry name" value="OS04G0289800 PROTEIN"/>
    <property type="match status" value="1"/>
</dbReference>
<organism evidence="1 2">
    <name type="scientific">Ambrosia artemisiifolia</name>
    <name type="common">Common ragweed</name>
    <dbReference type="NCBI Taxonomy" id="4212"/>
    <lineage>
        <taxon>Eukaryota</taxon>
        <taxon>Viridiplantae</taxon>
        <taxon>Streptophyta</taxon>
        <taxon>Embryophyta</taxon>
        <taxon>Tracheophyta</taxon>
        <taxon>Spermatophyta</taxon>
        <taxon>Magnoliopsida</taxon>
        <taxon>eudicotyledons</taxon>
        <taxon>Gunneridae</taxon>
        <taxon>Pentapetalae</taxon>
        <taxon>asterids</taxon>
        <taxon>campanulids</taxon>
        <taxon>Asterales</taxon>
        <taxon>Asteraceae</taxon>
        <taxon>Asteroideae</taxon>
        <taxon>Heliantheae alliance</taxon>
        <taxon>Heliantheae</taxon>
        <taxon>Ambrosia</taxon>
    </lineage>
</organism>
<dbReference type="GO" id="GO:0044027">
    <property type="term" value="P:negative regulation of gene expression via chromosomal CpG island methylation"/>
    <property type="evidence" value="ECO:0007669"/>
    <property type="project" value="TreeGrafter"/>
</dbReference>
<dbReference type="Proteomes" id="UP001206925">
    <property type="component" value="Unassembled WGS sequence"/>
</dbReference>
<gene>
    <name evidence="1" type="ORF">M8C21_029581</name>
</gene>
<evidence type="ECO:0000313" key="2">
    <source>
        <dbReference type="Proteomes" id="UP001206925"/>
    </source>
</evidence>
<reference evidence="1" key="1">
    <citation type="submission" date="2022-06" db="EMBL/GenBank/DDBJ databases">
        <title>Uncovering the hologenomic basis of an extraordinary plant invasion.</title>
        <authorList>
            <person name="Bieker V.C."/>
            <person name="Martin M.D."/>
            <person name="Gilbert T."/>
            <person name="Hodgins K."/>
            <person name="Battlay P."/>
            <person name="Petersen B."/>
            <person name="Wilson J."/>
        </authorList>
    </citation>
    <scope>NUCLEOTIDE SEQUENCE</scope>
    <source>
        <strain evidence="1">AA19_3_7</strain>
        <tissue evidence="1">Leaf</tissue>
    </source>
</reference>
<dbReference type="AlphaFoldDB" id="A0AAD5CIE9"/>
<evidence type="ECO:0000313" key="1">
    <source>
        <dbReference type="EMBL" id="KAI7742623.1"/>
    </source>
</evidence>
<dbReference type="GO" id="GO:0016567">
    <property type="term" value="P:protein ubiquitination"/>
    <property type="evidence" value="ECO:0007669"/>
    <property type="project" value="TreeGrafter"/>
</dbReference>
<sequence>MWDILAAVVYSGKMFVTVSPDHFGPILAEKDPERLCFAHFISKSRGRDLSGNKRTNKTLFIDQKFDKSTEAL</sequence>
<dbReference type="GO" id="GO:0061630">
    <property type="term" value="F:ubiquitin protein ligase activity"/>
    <property type="evidence" value="ECO:0007669"/>
    <property type="project" value="TreeGrafter"/>
</dbReference>
<dbReference type="InterPro" id="IPR045134">
    <property type="entry name" value="UHRF1/2-like"/>
</dbReference>
<proteinExistence type="predicted"/>
<accession>A0AAD5CIE9</accession>
<dbReference type="PANTHER" id="PTHR14140">
    <property type="entry name" value="E3 UBIQUITIN-PROTEIN LIGASE UHRF-RELATED"/>
    <property type="match status" value="1"/>
</dbReference>
<name>A0AAD5CIE9_AMBAR</name>
<protein>
    <submittedName>
        <fullName evidence="1">Uncharacterized protein</fullName>
    </submittedName>
</protein>
<comment type="caution">
    <text evidence="1">The sequence shown here is derived from an EMBL/GenBank/DDBJ whole genome shotgun (WGS) entry which is preliminary data.</text>
</comment>